<dbReference type="VEuPathDB" id="FungiDB:SDRG_13963"/>
<dbReference type="AlphaFoldDB" id="T0RF40"/>
<organism evidence="2 3">
    <name type="scientific">Saprolegnia diclina (strain VS20)</name>
    <dbReference type="NCBI Taxonomy" id="1156394"/>
    <lineage>
        <taxon>Eukaryota</taxon>
        <taxon>Sar</taxon>
        <taxon>Stramenopiles</taxon>
        <taxon>Oomycota</taxon>
        <taxon>Saprolegniomycetes</taxon>
        <taxon>Saprolegniales</taxon>
        <taxon>Saprolegniaceae</taxon>
        <taxon>Saprolegnia</taxon>
    </lineage>
</organism>
<name>T0RF40_SAPDV</name>
<sequence length="273" mass="30578">MTWKEHIYAASGSLLCPDQRSLYLTKVTSILVVDAYQRACASSYSVLSFVPSRNHILFAVLLADIDTTTNITSICLCESRGRHHICDAQIRAALAFRPYLPTLPHWRPSLYASIDNLQIEWLQFGMTNETAPIDLFHLPVLDPSDPSFDYFAWLFLYDWALAFMGDTLPQLSQPVDNAQLPTVFALYALQAIRYVTYVMIMLAAVTFVYILLSRGHVEGLNMFEMSRVGGIVWVGRPLVALRSITALCLLSTASIELQTDGVVSYFVTTPVPL</sequence>
<keyword evidence="1" id="KW-1133">Transmembrane helix</keyword>
<keyword evidence="3" id="KW-1185">Reference proteome</keyword>
<feature type="transmembrane region" description="Helical" evidence="1">
    <location>
        <begin position="194"/>
        <end position="212"/>
    </location>
</feature>
<keyword evidence="1" id="KW-0472">Membrane</keyword>
<reference evidence="2 3" key="1">
    <citation type="submission" date="2012-04" db="EMBL/GenBank/DDBJ databases">
        <title>The Genome Sequence of Saprolegnia declina VS20.</title>
        <authorList>
            <consortium name="The Broad Institute Genome Sequencing Platform"/>
            <person name="Russ C."/>
            <person name="Nusbaum C."/>
            <person name="Tyler B."/>
            <person name="van West P."/>
            <person name="Dieguez-Uribeondo J."/>
            <person name="de Bruijn I."/>
            <person name="Tripathy S."/>
            <person name="Jiang R."/>
            <person name="Young S.K."/>
            <person name="Zeng Q."/>
            <person name="Gargeya S."/>
            <person name="Fitzgerald M."/>
            <person name="Haas B."/>
            <person name="Abouelleil A."/>
            <person name="Alvarado L."/>
            <person name="Arachchi H.M."/>
            <person name="Berlin A."/>
            <person name="Chapman S.B."/>
            <person name="Goldberg J."/>
            <person name="Griggs A."/>
            <person name="Gujja S."/>
            <person name="Hansen M."/>
            <person name="Howarth C."/>
            <person name="Imamovic A."/>
            <person name="Larimer J."/>
            <person name="McCowen C."/>
            <person name="Montmayeur A."/>
            <person name="Murphy C."/>
            <person name="Neiman D."/>
            <person name="Pearson M."/>
            <person name="Priest M."/>
            <person name="Roberts A."/>
            <person name="Saif S."/>
            <person name="Shea T."/>
            <person name="Sisk P."/>
            <person name="Sykes S."/>
            <person name="Wortman J."/>
            <person name="Nusbaum C."/>
            <person name="Birren B."/>
        </authorList>
    </citation>
    <scope>NUCLEOTIDE SEQUENCE [LARGE SCALE GENOMIC DNA]</scope>
    <source>
        <strain evidence="2 3">VS20</strain>
    </source>
</reference>
<evidence type="ECO:0000313" key="3">
    <source>
        <dbReference type="Proteomes" id="UP000030762"/>
    </source>
</evidence>
<evidence type="ECO:0000313" key="2">
    <source>
        <dbReference type="EMBL" id="EQC28282.1"/>
    </source>
</evidence>
<dbReference type="GeneID" id="19954690"/>
<dbReference type="InParanoid" id="T0RF40"/>
<keyword evidence="1" id="KW-0812">Transmembrane</keyword>
<gene>
    <name evidence="2" type="ORF">SDRG_13963</name>
</gene>
<protein>
    <submittedName>
        <fullName evidence="2">Uncharacterized protein</fullName>
    </submittedName>
</protein>
<dbReference type="RefSeq" id="XP_008618286.1">
    <property type="nucleotide sequence ID" value="XM_008620064.1"/>
</dbReference>
<accession>T0RF40</accession>
<dbReference type="Proteomes" id="UP000030762">
    <property type="component" value="Unassembled WGS sequence"/>
</dbReference>
<evidence type="ECO:0000256" key="1">
    <source>
        <dbReference type="SAM" id="Phobius"/>
    </source>
</evidence>
<dbReference type="EMBL" id="JH767196">
    <property type="protein sequence ID" value="EQC28282.1"/>
    <property type="molecule type" value="Genomic_DNA"/>
</dbReference>
<proteinExistence type="predicted"/>